<comment type="similarity">
    <text evidence="1">Belongs to the AB hydrolase superfamily. AB hydrolase 2 family.</text>
</comment>
<dbReference type="PANTHER" id="PTHR10655">
    <property type="entry name" value="LYSOPHOSPHOLIPASE-RELATED"/>
    <property type="match status" value="1"/>
</dbReference>
<gene>
    <name evidence="4" type="ORF">GUITHDRAFT_39865</name>
</gene>
<proteinExistence type="inferred from homology"/>
<evidence type="ECO:0000313" key="4">
    <source>
        <dbReference type="EMBL" id="EKX41599.1"/>
    </source>
</evidence>
<protein>
    <recommendedName>
        <fullName evidence="3">Phospholipase/carboxylesterase/thioesterase domain-containing protein</fullName>
    </recommendedName>
</protein>
<dbReference type="GO" id="GO:0008474">
    <property type="term" value="F:palmitoyl-(protein) hydrolase activity"/>
    <property type="evidence" value="ECO:0007669"/>
    <property type="project" value="TreeGrafter"/>
</dbReference>
<keyword evidence="6" id="KW-1185">Reference proteome</keyword>
<dbReference type="STRING" id="905079.L1J0C7"/>
<dbReference type="Gene3D" id="3.40.50.1820">
    <property type="entry name" value="alpha/beta hydrolase"/>
    <property type="match status" value="1"/>
</dbReference>
<keyword evidence="2" id="KW-0378">Hydrolase</keyword>
<dbReference type="HOGENOM" id="CLU_049413_3_5_1"/>
<dbReference type="RefSeq" id="XP_005828579.1">
    <property type="nucleotide sequence ID" value="XM_005828522.1"/>
</dbReference>
<feature type="domain" description="Phospholipase/carboxylesterase/thioesterase" evidence="3">
    <location>
        <begin position="1"/>
        <end position="196"/>
    </location>
</feature>
<reference evidence="5" key="3">
    <citation type="submission" date="2016-03" db="UniProtKB">
        <authorList>
            <consortium name="EnsemblProtists"/>
        </authorList>
    </citation>
    <scope>IDENTIFICATION</scope>
</reference>
<dbReference type="EMBL" id="JH993022">
    <property type="protein sequence ID" value="EKX41599.1"/>
    <property type="molecule type" value="Genomic_DNA"/>
</dbReference>
<evidence type="ECO:0000259" key="3">
    <source>
        <dbReference type="Pfam" id="PF02230"/>
    </source>
</evidence>
<dbReference type="OrthoDB" id="2418081at2759"/>
<accession>L1J0C7</accession>
<dbReference type="GO" id="GO:0052689">
    <property type="term" value="F:carboxylic ester hydrolase activity"/>
    <property type="evidence" value="ECO:0007669"/>
    <property type="project" value="TreeGrafter"/>
</dbReference>
<evidence type="ECO:0000313" key="6">
    <source>
        <dbReference type="Proteomes" id="UP000011087"/>
    </source>
</evidence>
<evidence type="ECO:0000256" key="1">
    <source>
        <dbReference type="ARBA" id="ARBA00006499"/>
    </source>
</evidence>
<dbReference type="KEGG" id="gtt:GUITHDRAFT_39865"/>
<dbReference type="GO" id="GO:0005737">
    <property type="term" value="C:cytoplasm"/>
    <property type="evidence" value="ECO:0007669"/>
    <property type="project" value="TreeGrafter"/>
</dbReference>
<dbReference type="PaxDb" id="55529-EKX41599"/>
<dbReference type="Pfam" id="PF02230">
    <property type="entry name" value="Abhydrolase_2"/>
    <property type="match status" value="1"/>
</dbReference>
<organism evidence="4">
    <name type="scientific">Guillardia theta (strain CCMP2712)</name>
    <name type="common">Cryptophyte</name>
    <dbReference type="NCBI Taxonomy" id="905079"/>
    <lineage>
        <taxon>Eukaryota</taxon>
        <taxon>Cryptophyceae</taxon>
        <taxon>Pyrenomonadales</taxon>
        <taxon>Geminigeraceae</taxon>
        <taxon>Guillardia</taxon>
    </lineage>
</organism>
<reference evidence="6" key="2">
    <citation type="submission" date="2012-11" db="EMBL/GenBank/DDBJ databases">
        <authorList>
            <person name="Kuo A."/>
            <person name="Curtis B.A."/>
            <person name="Tanifuji G."/>
            <person name="Burki F."/>
            <person name="Gruber A."/>
            <person name="Irimia M."/>
            <person name="Maruyama S."/>
            <person name="Arias M.C."/>
            <person name="Ball S.G."/>
            <person name="Gile G.H."/>
            <person name="Hirakawa Y."/>
            <person name="Hopkins J.F."/>
            <person name="Rensing S.A."/>
            <person name="Schmutz J."/>
            <person name="Symeonidi A."/>
            <person name="Elias M."/>
            <person name="Eveleigh R.J."/>
            <person name="Herman E.K."/>
            <person name="Klute M.J."/>
            <person name="Nakayama T."/>
            <person name="Obornik M."/>
            <person name="Reyes-Prieto A."/>
            <person name="Armbrust E.V."/>
            <person name="Aves S.J."/>
            <person name="Beiko R.G."/>
            <person name="Coutinho P."/>
            <person name="Dacks J.B."/>
            <person name="Durnford D.G."/>
            <person name="Fast N.M."/>
            <person name="Green B.R."/>
            <person name="Grisdale C."/>
            <person name="Hempe F."/>
            <person name="Henrissat B."/>
            <person name="Hoppner M.P."/>
            <person name="Ishida K.-I."/>
            <person name="Kim E."/>
            <person name="Koreny L."/>
            <person name="Kroth P.G."/>
            <person name="Liu Y."/>
            <person name="Malik S.-B."/>
            <person name="Maier U.G."/>
            <person name="McRose D."/>
            <person name="Mock T."/>
            <person name="Neilson J.A."/>
            <person name="Onodera N.T."/>
            <person name="Poole A.M."/>
            <person name="Pritham E.J."/>
            <person name="Richards T.A."/>
            <person name="Rocap G."/>
            <person name="Roy S.W."/>
            <person name="Sarai C."/>
            <person name="Schaack S."/>
            <person name="Shirato S."/>
            <person name="Slamovits C.H."/>
            <person name="Spencer D.F."/>
            <person name="Suzuki S."/>
            <person name="Worden A.Z."/>
            <person name="Zauner S."/>
            <person name="Barry K."/>
            <person name="Bell C."/>
            <person name="Bharti A.K."/>
            <person name="Crow J.A."/>
            <person name="Grimwood J."/>
            <person name="Kramer R."/>
            <person name="Lindquist E."/>
            <person name="Lucas S."/>
            <person name="Salamov A."/>
            <person name="McFadden G.I."/>
            <person name="Lane C.E."/>
            <person name="Keeling P.J."/>
            <person name="Gray M.W."/>
            <person name="Grigoriev I.V."/>
            <person name="Archibald J.M."/>
        </authorList>
    </citation>
    <scope>NUCLEOTIDE SEQUENCE</scope>
    <source>
        <strain evidence="6">CCMP2712</strain>
    </source>
</reference>
<dbReference type="GeneID" id="17298199"/>
<feature type="non-terminal residue" evidence="4">
    <location>
        <position position="1"/>
    </location>
</feature>
<dbReference type="InterPro" id="IPR003140">
    <property type="entry name" value="PLipase/COase/thioEstase"/>
</dbReference>
<dbReference type="EnsemblProtists" id="EKX41599">
    <property type="protein sequence ID" value="EKX41599"/>
    <property type="gene ID" value="GUITHDRAFT_39865"/>
</dbReference>
<dbReference type="InterPro" id="IPR029058">
    <property type="entry name" value="AB_hydrolase_fold"/>
</dbReference>
<dbReference type="Proteomes" id="UP000011087">
    <property type="component" value="Unassembled WGS sequence"/>
</dbReference>
<dbReference type="SUPFAM" id="SSF53474">
    <property type="entry name" value="alpha/beta-Hydrolases"/>
    <property type="match status" value="1"/>
</dbReference>
<reference evidence="4 6" key="1">
    <citation type="journal article" date="2012" name="Nature">
        <title>Algal genomes reveal evolutionary mosaicism and the fate of nucleomorphs.</title>
        <authorList>
            <consortium name="DOE Joint Genome Institute"/>
            <person name="Curtis B.A."/>
            <person name="Tanifuji G."/>
            <person name="Burki F."/>
            <person name="Gruber A."/>
            <person name="Irimia M."/>
            <person name="Maruyama S."/>
            <person name="Arias M.C."/>
            <person name="Ball S.G."/>
            <person name="Gile G.H."/>
            <person name="Hirakawa Y."/>
            <person name="Hopkins J.F."/>
            <person name="Kuo A."/>
            <person name="Rensing S.A."/>
            <person name="Schmutz J."/>
            <person name="Symeonidi A."/>
            <person name="Elias M."/>
            <person name="Eveleigh R.J."/>
            <person name="Herman E.K."/>
            <person name="Klute M.J."/>
            <person name="Nakayama T."/>
            <person name="Obornik M."/>
            <person name="Reyes-Prieto A."/>
            <person name="Armbrust E.V."/>
            <person name="Aves S.J."/>
            <person name="Beiko R.G."/>
            <person name="Coutinho P."/>
            <person name="Dacks J.B."/>
            <person name="Durnford D.G."/>
            <person name="Fast N.M."/>
            <person name="Green B.R."/>
            <person name="Grisdale C.J."/>
            <person name="Hempel F."/>
            <person name="Henrissat B."/>
            <person name="Hoppner M.P."/>
            <person name="Ishida K."/>
            <person name="Kim E."/>
            <person name="Koreny L."/>
            <person name="Kroth P.G."/>
            <person name="Liu Y."/>
            <person name="Malik S.B."/>
            <person name="Maier U.G."/>
            <person name="McRose D."/>
            <person name="Mock T."/>
            <person name="Neilson J.A."/>
            <person name="Onodera N.T."/>
            <person name="Poole A.M."/>
            <person name="Pritham E.J."/>
            <person name="Richards T.A."/>
            <person name="Rocap G."/>
            <person name="Roy S.W."/>
            <person name="Sarai C."/>
            <person name="Schaack S."/>
            <person name="Shirato S."/>
            <person name="Slamovits C.H."/>
            <person name="Spencer D.F."/>
            <person name="Suzuki S."/>
            <person name="Worden A.Z."/>
            <person name="Zauner S."/>
            <person name="Barry K."/>
            <person name="Bell C."/>
            <person name="Bharti A.K."/>
            <person name="Crow J.A."/>
            <person name="Grimwood J."/>
            <person name="Kramer R."/>
            <person name="Lindquist E."/>
            <person name="Lucas S."/>
            <person name="Salamov A."/>
            <person name="McFadden G.I."/>
            <person name="Lane C.E."/>
            <person name="Keeling P.J."/>
            <person name="Gray M.W."/>
            <person name="Grigoriev I.V."/>
            <person name="Archibald J.M."/>
        </authorList>
    </citation>
    <scope>NUCLEOTIDE SEQUENCE</scope>
    <source>
        <strain evidence="4 6">CCMP2712</strain>
    </source>
</reference>
<feature type="non-terminal residue" evidence="4">
    <location>
        <position position="201"/>
    </location>
</feature>
<dbReference type="OMA" id="SWFDIAN"/>
<dbReference type="AlphaFoldDB" id="L1J0C7"/>
<evidence type="ECO:0000256" key="2">
    <source>
        <dbReference type="ARBA" id="ARBA00022801"/>
    </source>
</evidence>
<dbReference type="eggNOG" id="KOG2112">
    <property type="taxonomic scope" value="Eukaryota"/>
</dbReference>
<dbReference type="InterPro" id="IPR050565">
    <property type="entry name" value="LYPA1-2/EST-like"/>
</dbReference>
<evidence type="ECO:0000313" key="5">
    <source>
        <dbReference type="EnsemblProtists" id="EKX41599"/>
    </source>
</evidence>
<dbReference type="PANTHER" id="PTHR10655:SF17">
    <property type="entry name" value="LYSOPHOSPHOLIPASE-LIKE PROTEIN 1"/>
    <property type="match status" value="1"/>
</dbReference>
<name>L1J0C7_GUITC</name>
<sequence length="201" mass="22573">VIWLHGLGDTGHTWSAVASWLQMPWCKFIFPTAPAQPVSMKFGYAMPSWFDFNSLDVHDIDEDAESMGVSVEYVHWLIAKEMKHGINPQRILVVGFAQGGSVALMSAVRSRGRLGGILALSSWLPKISLEGGGPTKAALKIPFWFYHGTDDKVVKFELGCESYTRALQLGLRAQFKQYEGLGHEYGSQEMIDVQKFFFRRI</sequence>